<evidence type="ECO:0000313" key="1">
    <source>
        <dbReference type="EMBL" id="KAL3266746.1"/>
    </source>
</evidence>
<organism evidence="1 2">
    <name type="scientific">Cryptolaemus montrouzieri</name>
    <dbReference type="NCBI Taxonomy" id="559131"/>
    <lineage>
        <taxon>Eukaryota</taxon>
        <taxon>Metazoa</taxon>
        <taxon>Ecdysozoa</taxon>
        <taxon>Arthropoda</taxon>
        <taxon>Hexapoda</taxon>
        <taxon>Insecta</taxon>
        <taxon>Pterygota</taxon>
        <taxon>Neoptera</taxon>
        <taxon>Endopterygota</taxon>
        <taxon>Coleoptera</taxon>
        <taxon>Polyphaga</taxon>
        <taxon>Cucujiformia</taxon>
        <taxon>Coccinelloidea</taxon>
        <taxon>Coccinellidae</taxon>
        <taxon>Scymninae</taxon>
        <taxon>Scymnini</taxon>
        <taxon>Cryptolaemus</taxon>
    </lineage>
</organism>
<name>A0ABD2MK27_9CUCU</name>
<feature type="non-terminal residue" evidence="1">
    <location>
        <position position="73"/>
    </location>
</feature>
<proteinExistence type="predicted"/>
<dbReference type="AlphaFoldDB" id="A0ABD2MK27"/>
<evidence type="ECO:0000313" key="2">
    <source>
        <dbReference type="Proteomes" id="UP001516400"/>
    </source>
</evidence>
<gene>
    <name evidence="1" type="ORF">HHI36_010907</name>
</gene>
<keyword evidence="2" id="KW-1185">Reference proteome</keyword>
<reference evidence="1 2" key="1">
    <citation type="journal article" date="2021" name="BMC Biol.">
        <title>Horizontally acquired antibacterial genes associated with adaptive radiation of ladybird beetles.</title>
        <authorList>
            <person name="Li H.S."/>
            <person name="Tang X.F."/>
            <person name="Huang Y.H."/>
            <person name="Xu Z.Y."/>
            <person name="Chen M.L."/>
            <person name="Du X.Y."/>
            <person name="Qiu B.Y."/>
            <person name="Chen P.T."/>
            <person name="Zhang W."/>
            <person name="Slipinski A."/>
            <person name="Escalona H.E."/>
            <person name="Waterhouse R.M."/>
            <person name="Zwick A."/>
            <person name="Pang H."/>
        </authorList>
    </citation>
    <scope>NUCLEOTIDE SEQUENCE [LARGE SCALE GENOMIC DNA]</scope>
    <source>
        <strain evidence="1">SYSU2018</strain>
    </source>
</reference>
<sequence>MRTVSGLQESSFQDITSAYNHIVLVPIRTTQISSGSAQPRATLAGKINQSFQRGAANDKSSISILNVNIQSLQ</sequence>
<comment type="caution">
    <text evidence="1">The sequence shown here is derived from an EMBL/GenBank/DDBJ whole genome shotgun (WGS) entry which is preliminary data.</text>
</comment>
<protein>
    <submittedName>
        <fullName evidence="1">Uncharacterized protein</fullName>
    </submittedName>
</protein>
<accession>A0ABD2MK27</accession>
<dbReference type="Proteomes" id="UP001516400">
    <property type="component" value="Unassembled WGS sequence"/>
</dbReference>
<dbReference type="EMBL" id="JABFTP020000001">
    <property type="protein sequence ID" value="KAL3266746.1"/>
    <property type="molecule type" value="Genomic_DNA"/>
</dbReference>